<proteinExistence type="predicted"/>
<comment type="caution">
    <text evidence="1">The sequence shown here is derived from an EMBL/GenBank/DDBJ whole genome shotgun (WGS) entry which is preliminary data.</text>
</comment>
<organism evidence="1 2">
    <name type="scientific">Meloidogyne enterolobii</name>
    <name type="common">Root-knot nematode worm</name>
    <name type="synonym">Meloidogyne mayaguensis</name>
    <dbReference type="NCBI Taxonomy" id="390850"/>
    <lineage>
        <taxon>Eukaryota</taxon>
        <taxon>Metazoa</taxon>
        <taxon>Ecdysozoa</taxon>
        <taxon>Nematoda</taxon>
        <taxon>Chromadorea</taxon>
        <taxon>Rhabditida</taxon>
        <taxon>Tylenchina</taxon>
        <taxon>Tylenchomorpha</taxon>
        <taxon>Tylenchoidea</taxon>
        <taxon>Meloidogynidae</taxon>
        <taxon>Meloidogyninae</taxon>
        <taxon>Meloidogyne</taxon>
    </lineage>
</organism>
<protein>
    <submittedName>
        <fullName evidence="1">Uncharacterized protein</fullName>
    </submittedName>
</protein>
<evidence type="ECO:0000313" key="2">
    <source>
        <dbReference type="Proteomes" id="UP000580250"/>
    </source>
</evidence>
<evidence type="ECO:0000313" key="1">
    <source>
        <dbReference type="EMBL" id="CAD2135855.1"/>
    </source>
</evidence>
<name>A0A6V7TV50_MELEN</name>
<reference evidence="1 2" key="1">
    <citation type="submission" date="2020-08" db="EMBL/GenBank/DDBJ databases">
        <authorList>
            <person name="Koutsovoulos G."/>
            <person name="Danchin GJ E."/>
        </authorList>
    </citation>
    <scope>NUCLEOTIDE SEQUENCE [LARGE SCALE GENOMIC DNA]</scope>
</reference>
<accession>A0A6V7TV50</accession>
<sequence length="157" mass="18724">MVIVRCWVEQLFKCAFKYVYLKYAIFNPETINLLFENDKTIVKKIHIRSLHLLTSKDTFLDFLKFALNSSAIYQSLFFVNRRGNISEQQTDIFFNIMINVGNKLHNVSFAICNNSRLYDRIIEYIKTSKDFSKMVPYIILYYDSLKNFKFPERAKKV</sequence>
<dbReference type="Proteomes" id="UP000580250">
    <property type="component" value="Unassembled WGS sequence"/>
</dbReference>
<dbReference type="EMBL" id="CAJEWN010000017">
    <property type="protein sequence ID" value="CAD2135855.1"/>
    <property type="molecule type" value="Genomic_DNA"/>
</dbReference>
<dbReference type="AlphaFoldDB" id="A0A6V7TV50"/>
<gene>
    <name evidence="1" type="ORF">MENT_LOCUS4867</name>
</gene>